<dbReference type="Proteomes" id="UP001221546">
    <property type="component" value="Chromosome"/>
</dbReference>
<reference evidence="1 2" key="1">
    <citation type="submission" date="2023-04" db="EMBL/GenBank/DDBJ databases">
        <title>Australian commercial rhizobial inoculants.</title>
        <authorList>
            <person name="Kohlmeier M.G."/>
            <person name="O'Hara G.W."/>
            <person name="Colombi E."/>
            <person name="Ramsay J.P."/>
            <person name="Terpolilli J."/>
        </authorList>
    </citation>
    <scope>NUCLEOTIDE SEQUENCE [LARGE SCALE GENOMIC DNA]</scope>
    <source>
        <strain evidence="1 2">CB627</strain>
    </source>
</reference>
<organism evidence="1 2">
    <name type="scientific">Bradyrhizobium brasilense</name>
    <dbReference type="NCBI Taxonomy" id="1419277"/>
    <lineage>
        <taxon>Bacteria</taxon>
        <taxon>Pseudomonadati</taxon>
        <taxon>Pseudomonadota</taxon>
        <taxon>Alphaproteobacteria</taxon>
        <taxon>Hyphomicrobiales</taxon>
        <taxon>Nitrobacteraceae</taxon>
        <taxon>Bradyrhizobium</taxon>
    </lineage>
</organism>
<protein>
    <submittedName>
        <fullName evidence="1">Uncharacterized protein</fullName>
    </submittedName>
</protein>
<evidence type="ECO:0000313" key="1">
    <source>
        <dbReference type="EMBL" id="WFU62289.1"/>
    </source>
</evidence>
<evidence type="ECO:0000313" key="2">
    <source>
        <dbReference type="Proteomes" id="UP001221546"/>
    </source>
</evidence>
<sequence>MTAGLNPICGNLLHHTIECMLKGAMVKTRTLQELKKLGQSLPQLWQTFKSDVGDPDLSKFNVAVVALDNYEDLRYPDDALKNGMESVIIDAWTTTIKIGHA</sequence>
<dbReference type="RefSeq" id="WP_310885032.1">
    <property type="nucleotide sequence ID" value="NZ_CP121646.1"/>
</dbReference>
<gene>
    <name evidence="1" type="ORF">QA636_33060</name>
</gene>
<keyword evidence="2" id="KW-1185">Reference proteome</keyword>
<accession>A0ABY8J9Q0</accession>
<proteinExistence type="predicted"/>
<name>A0ABY8J9Q0_9BRAD</name>
<dbReference type="EMBL" id="CP121646">
    <property type="protein sequence ID" value="WFU62289.1"/>
    <property type="molecule type" value="Genomic_DNA"/>
</dbReference>